<proteinExistence type="predicted"/>
<accession>A0A3M5WKS0</accession>
<evidence type="ECO:0000313" key="2">
    <source>
        <dbReference type="EMBL" id="RMU71099.1"/>
    </source>
</evidence>
<dbReference type="GO" id="GO:0016787">
    <property type="term" value="F:hydrolase activity"/>
    <property type="evidence" value="ECO:0007669"/>
    <property type="project" value="UniProtKB-KW"/>
</dbReference>
<dbReference type="EMBL" id="RBUF01000511">
    <property type="protein sequence ID" value="RMU71099.1"/>
    <property type="molecule type" value="Genomic_DNA"/>
</dbReference>
<dbReference type="AlphaFoldDB" id="A0A3M5WKS0"/>
<organism evidence="2 3">
    <name type="scientific">Pseudomonas syringae pv. aptata</name>
    <dbReference type="NCBI Taxonomy" id="83167"/>
    <lineage>
        <taxon>Bacteria</taxon>
        <taxon>Pseudomonadati</taxon>
        <taxon>Pseudomonadota</taxon>
        <taxon>Gammaproteobacteria</taxon>
        <taxon>Pseudomonadales</taxon>
        <taxon>Pseudomonadaceae</taxon>
        <taxon>Pseudomonas</taxon>
        <taxon>Pseudomonas syringae</taxon>
    </lineage>
</organism>
<evidence type="ECO:0000313" key="3">
    <source>
        <dbReference type="Proteomes" id="UP000274315"/>
    </source>
</evidence>
<reference evidence="2 3" key="1">
    <citation type="submission" date="2018-08" db="EMBL/GenBank/DDBJ databases">
        <title>Recombination of ecologically and evolutionarily significant loci maintains genetic cohesion in the Pseudomonas syringae species complex.</title>
        <authorList>
            <person name="Dillon M."/>
            <person name="Thakur S."/>
            <person name="Almeida R.N.D."/>
            <person name="Weir B.S."/>
            <person name="Guttman D.S."/>
        </authorList>
    </citation>
    <scope>NUCLEOTIDE SEQUENCE [LARGE SCALE GENOMIC DNA]</scope>
    <source>
        <strain evidence="2 3">ICMP 11935</strain>
    </source>
</reference>
<dbReference type="InterPro" id="IPR029058">
    <property type="entry name" value="AB_hydrolase_fold"/>
</dbReference>
<gene>
    <name evidence="2" type="ORF">ALP24_01777</name>
</gene>
<dbReference type="SUPFAM" id="SSF53474">
    <property type="entry name" value="alpha/beta-Hydrolases"/>
    <property type="match status" value="1"/>
</dbReference>
<evidence type="ECO:0000256" key="1">
    <source>
        <dbReference type="SAM" id="MobiDB-lite"/>
    </source>
</evidence>
<comment type="caution">
    <text evidence="2">The sequence shown here is derived from an EMBL/GenBank/DDBJ whole genome shotgun (WGS) entry which is preliminary data.</text>
</comment>
<name>A0A3M5WKS0_PSEAP</name>
<feature type="region of interest" description="Disordered" evidence="1">
    <location>
        <begin position="15"/>
        <end position="37"/>
    </location>
</feature>
<dbReference type="Proteomes" id="UP000274315">
    <property type="component" value="Unassembled WGS sequence"/>
</dbReference>
<protein>
    <submittedName>
        <fullName evidence="2">Alpha/beta hydrolase fold protein</fullName>
    </submittedName>
</protein>
<keyword evidence="2" id="KW-0378">Hydrolase</keyword>
<dbReference type="Gene3D" id="3.40.50.1820">
    <property type="entry name" value="alpha/beta hydrolase"/>
    <property type="match status" value="1"/>
</dbReference>
<sequence>MAQMIPGARLVEFKGKGHAPQMEDPQGFNRALVSELQ</sequence>